<proteinExistence type="predicted"/>
<evidence type="ECO:0000313" key="2">
    <source>
        <dbReference type="EMBL" id="TDA38647.1"/>
    </source>
</evidence>
<name>A0A523BCI0_9CREN</name>
<evidence type="ECO:0000256" key="1">
    <source>
        <dbReference type="SAM" id="Phobius"/>
    </source>
</evidence>
<sequence>MRLRKIVLILAIILFPWVLVPLGFYHIWRRGIFQPLMKSFAAPFRRSLIRTQGLVEEALTLKYYRPSGGQCYAVIPRTFGVQYVYGIEVRDLPERLTSNIGDVIRAILDNVGLRGGTTISLVTKDKIEKVRVHSVSKALPGTEVDVEREAREAALRIFDALRSESPTLKVTLCKGDEVTEGLPLGVLR</sequence>
<dbReference type="EMBL" id="QNVH01000032">
    <property type="protein sequence ID" value="TDA38647.1"/>
    <property type="molecule type" value="Genomic_DNA"/>
</dbReference>
<dbReference type="Proteomes" id="UP000315399">
    <property type="component" value="Unassembled WGS sequence"/>
</dbReference>
<dbReference type="AlphaFoldDB" id="A0A523BCI0"/>
<evidence type="ECO:0000313" key="3">
    <source>
        <dbReference type="Proteomes" id="UP000315399"/>
    </source>
</evidence>
<protein>
    <submittedName>
        <fullName evidence="2">Uncharacterized protein</fullName>
    </submittedName>
</protein>
<gene>
    <name evidence="2" type="ORF">DSO08_03840</name>
</gene>
<organism evidence="2 3">
    <name type="scientific">Thermoproteota archaeon</name>
    <dbReference type="NCBI Taxonomy" id="2056631"/>
    <lineage>
        <taxon>Archaea</taxon>
        <taxon>Thermoproteota</taxon>
    </lineage>
</organism>
<reference evidence="2 3" key="1">
    <citation type="journal article" date="2019" name="Nat. Microbiol.">
        <title>Expanding anaerobic alkane metabolism in the domain of Archaea.</title>
        <authorList>
            <person name="Wang Y."/>
            <person name="Wegener G."/>
            <person name="Hou J."/>
            <person name="Wang F."/>
            <person name="Xiao X."/>
        </authorList>
    </citation>
    <scope>NUCLEOTIDE SEQUENCE [LARGE SCALE GENOMIC DNA]</scope>
    <source>
        <strain evidence="2">WYZ-LMO10</strain>
    </source>
</reference>
<keyword evidence="1" id="KW-0812">Transmembrane</keyword>
<keyword evidence="1" id="KW-1133">Transmembrane helix</keyword>
<keyword evidence="1" id="KW-0472">Membrane</keyword>
<feature type="transmembrane region" description="Helical" evidence="1">
    <location>
        <begin position="6"/>
        <end position="28"/>
    </location>
</feature>
<accession>A0A523BCI0</accession>
<comment type="caution">
    <text evidence="2">The sequence shown here is derived from an EMBL/GenBank/DDBJ whole genome shotgun (WGS) entry which is preliminary data.</text>
</comment>